<sequence length="138" mass="16370">MWNDIENREYHEWHKSCIIIDTAGKTIKQCQTELKEKTTDSLLQKEDGQEYENIDDSLKATIIEKLCYKKLVYDRINRKLGLHLSPQEIESFISDIIKHTDTSHFLKKGKNYYITNDTEHIRITVNSFTYRVITTDKI</sequence>
<accession>U2MYJ8</accession>
<comment type="caution">
    <text evidence="1">The sequence shown here is derived from an EMBL/GenBank/DDBJ whole genome shotgun (WGS) entry which is preliminary data.</text>
</comment>
<name>U2MYJ8_9BACT</name>
<proteinExistence type="predicted"/>
<organism evidence="1 2">
    <name type="scientific">Hoylesella pleuritidis F0068</name>
    <dbReference type="NCBI Taxonomy" id="1081904"/>
    <lineage>
        <taxon>Bacteria</taxon>
        <taxon>Pseudomonadati</taxon>
        <taxon>Bacteroidota</taxon>
        <taxon>Bacteroidia</taxon>
        <taxon>Bacteroidales</taxon>
        <taxon>Prevotellaceae</taxon>
        <taxon>Hoylesella</taxon>
    </lineage>
</organism>
<dbReference type="PATRIC" id="fig|1081904.3.peg.161"/>
<dbReference type="InterPro" id="IPR024229">
    <property type="entry name" value="DUF3781"/>
</dbReference>
<dbReference type="Pfam" id="PF12636">
    <property type="entry name" value="DUF3781"/>
    <property type="match status" value="1"/>
</dbReference>
<dbReference type="EMBL" id="AWET01000004">
    <property type="protein sequence ID" value="ERK04284.1"/>
    <property type="molecule type" value="Genomic_DNA"/>
</dbReference>
<gene>
    <name evidence="1" type="ORF">HMPREF1218_1126</name>
</gene>
<evidence type="ECO:0000313" key="2">
    <source>
        <dbReference type="Proteomes" id="UP000016600"/>
    </source>
</evidence>
<reference evidence="1 2" key="1">
    <citation type="submission" date="2013-08" db="EMBL/GenBank/DDBJ databases">
        <authorList>
            <person name="Durkin A.S."/>
            <person name="Haft D.R."/>
            <person name="McCorrison J."/>
            <person name="Torralba M."/>
            <person name="Gillis M."/>
            <person name="Haft D.H."/>
            <person name="Methe B."/>
            <person name="Sutton G."/>
            <person name="Nelson K.E."/>
        </authorList>
    </citation>
    <scope>NUCLEOTIDE SEQUENCE [LARGE SCALE GENOMIC DNA]</scope>
    <source>
        <strain evidence="1 2">F0068</strain>
    </source>
</reference>
<evidence type="ECO:0000313" key="1">
    <source>
        <dbReference type="EMBL" id="ERK04284.1"/>
    </source>
</evidence>
<protein>
    <submittedName>
        <fullName evidence="1">PF12636 family protein</fullName>
    </submittedName>
</protein>
<dbReference type="AlphaFoldDB" id="U2MYJ8"/>
<keyword evidence="2" id="KW-1185">Reference proteome</keyword>
<dbReference type="Proteomes" id="UP000016600">
    <property type="component" value="Unassembled WGS sequence"/>
</dbReference>